<dbReference type="Proteomes" id="UP001222027">
    <property type="component" value="Unassembled WGS sequence"/>
</dbReference>
<dbReference type="SMART" id="SM00717">
    <property type="entry name" value="SANT"/>
    <property type="match status" value="2"/>
</dbReference>
<protein>
    <submittedName>
        <fullName evidence="16">Uncharacterized protein</fullName>
    </submittedName>
</protein>
<feature type="domain" description="HTH myb-type" evidence="15">
    <location>
        <begin position="64"/>
        <end position="118"/>
    </location>
</feature>
<evidence type="ECO:0000256" key="6">
    <source>
        <dbReference type="ARBA" id="ARBA00023004"/>
    </source>
</evidence>
<evidence type="ECO:0000256" key="10">
    <source>
        <dbReference type="ARBA" id="ARBA00023242"/>
    </source>
</evidence>
<comment type="caution">
    <text evidence="16">The sequence shown here is derived from an EMBL/GenBank/DDBJ whole genome shotgun (WGS) entry which is preliminary data.</text>
</comment>
<dbReference type="PROSITE" id="PS51294">
    <property type="entry name" value="HTH_MYB"/>
    <property type="match status" value="2"/>
</dbReference>
<organism evidence="16 17">
    <name type="scientific">Ensete ventricosum</name>
    <name type="common">Abyssinian banana</name>
    <name type="synonym">Musa ensete</name>
    <dbReference type="NCBI Taxonomy" id="4639"/>
    <lineage>
        <taxon>Eukaryota</taxon>
        <taxon>Viridiplantae</taxon>
        <taxon>Streptophyta</taxon>
        <taxon>Embryophyta</taxon>
        <taxon>Tracheophyta</taxon>
        <taxon>Spermatophyta</taxon>
        <taxon>Magnoliopsida</taxon>
        <taxon>Liliopsida</taxon>
        <taxon>Zingiberales</taxon>
        <taxon>Musaceae</taxon>
        <taxon>Ensete</taxon>
    </lineage>
</organism>
<dbReference type="AlphaFoldDB" id="A0AAV8PZ57"/>
<dbReference type="GO" id="GO:0046872">
    <property type="term" value="F:metal ion binding"/>
    <property type="evidence" value="ECO:0007669"/>
    <property type="project" value="UniProtKB-KW"/>
</dbReference>
<dbReference type="Pfam" id="PF02373">
    <property type="entry name" value="JmjC"/>
    <property type="match status" value="1"/>
</dbReference>
<sequence length="1177" mass="131686">MGGGRAPCCAKVGLNKGSWTPEEDLRLIAYIKKHGHGNWRALPKLAGLLRCGKSCRLRWINYLRPDIKRGNFSKEEEDTIIKLHGVLGNKWSKIASHLPGRTDNEIKNVWNTHLKKRLVFKEHNNPEEALSSSSSSTLPSCSDQGDNKSDEERNNPCLHSHDSSLEVIEIPIEPMDLWSMLDEEPRGSTMIISSASSTQLSAMNHGVDQEVVPDVLIDPDIWSMIQAEDACSLTLETLQPSNSSAVGEESNREGNDSEWLEYLEEELGLREAAAVEDQGSPVRGAGEQPWASLIPRRTVEDRYEMQVQGRSCLSGEVKNGLEILKRRRLQQKNSGIVPEAIDAVNTMSRSGGDALRISSSCGPRIHGTGNVNAFSHDSGSGKDAFSKHQVKKFDMSDLQWIEKIPECPVFCPSKEDFENPLDYLQQIAPLASRYGICKIVSPISASVPAGVVLMKEQAGFKFTTRVQPLRLAEWAADDKVTFFMSGRKYTFCEFEKMANKVFSQRYSSSGCLPAKFVEEQFWHEIAFGKTEFVEYACDVDGSAFSLSPKDQLGQSNWNLKRFSRLPKSVLRHLVNAIPGVTDPMLYIGMLFSMFAWHVEDHYLYSISYHHCGASKTWYGIPGHAAPDFERVVRSHVYDSDILQGEGENAAFDVLLGKTTMFPPNILLKHDVPIYKAVQKPGEFIVTFPQAYHAGFSHGFNCGEAVNFAIGNWFPLGTVASQRYALLNRIPLLPHEELLCKEAVSLSKRLSNSDSKSPASSTEDFVSQHCIKFSFVNLMRFQHRARWSLMKLGTRAWVNTTVLCSICRRDCYVSHVKCNCNKEPICLRHDKELRSCHCGSDRVIFMRGDILKLEAISREFEQDNDVRDAVQKQVQQGNDFHLWSSSFDSAEDDGYVPYCEIKFETSSEVKDYNEYGTLESVSSGPVSSSVGSDGVQWHVCAKPNIGTLSCTNLPCSCQSVVIVPDRCAVMQEDESDSEIFRVKRRSGIKLGKRSANDVVGCSLREQQGLKRLKKVRPEGRHLHVAPSESNLSMADHSAPVGHFVENLEPAFSRSSKGMVPKSFKIGRGVFVDEVTKLKVNRNKGDGLQSNSLDNIRNSPSIELGTKRLKVRGPSFPNGSVARDDSGKKLSSSKNNPLLLQNIRFRLFNHDMIHGREREFRHQRLEVIMAKNPTVSYGP</sequence>
<dbReference type="GO" id="GO:0003677">
    <property type="term" value="F:DNA binding"/>
    <property type="evidence" value="ECO:0007669"/>
    <property type="project" value="UniProtKB-KW"/>
</dbReference>
<feature type="domain" description="JmjC" evidence="14">
    <location>
        <begin position="554"/>
        <end position="724"/>
    </location>
</feature>
<dbReference type="InterPro" id="IPR001005">
    <property type="entry name" value="SANT/Myb"/>
</dbReference>
<evidence type="ECO:0000313" key="17">
    <source>
        <dbReference type="Proteomes" id="UP001222027"/>
    </source>
</evidence>
<dbReference type="PROSITE" id="PS51184">
    <property type="entry name" value="JMJC"/>
    <property type="match status" value="1"/>
</dbReference>
<keyword evidence="8" id="KW-0238">DNA-binding</keyword>
<evidence type="ECO:0000259" key="13">
    <source>
        <dbReference type="PROSITE" id="PS51183"/>
    </source>
</evidence>
<evidence type="ECO:0000256" key="3">
    <source>
        <dbReference type="ARBA" id="ARBA00022723"/>
    </source>
</evidence>
<evidence type="ECO:0000256" key="1">
    <source>
        <dbReference type="ARBA" id="ARBA00001954"/>
    </source>
</evidence>
<keyword evidence="3" id="KW-0479">Metal-binding</keyword>
<feature type="domain" description="Myb-like" evidence="12">
    <location>
        <begin position="64"/>
        <end position="114"/>
    </location>
</feature>
<feature type="compositionally biased region" description="Basic and acidic residues" evidence="11">
    <location>
        <begin position="145"/>
        <end position="160"/>
    </location>
</feature>
<evidence type="ECO:0000256" key="11">
    <source>
        <dbReference type="SAM" id="MobiDB-lite"/>
    </source>
</evidence>
<evidence type="ECO:0000259" key="12">
    <source>
        <dbReference type="PROSITE" id="PS50090"/>
    </source>
</evidence>
<feature type="domain" description="Myb-like" evidence="12">
    <location>
        <begin position="11"/>
        <end position="63"/>
    </location>
</feature>
<keyword evidence="5" id="KW-0560">Oxidoreductase</keyword>
<dbReference type="PROSITE" id="PS50090">
    <property type="entry name" value="MYB_LIKE"/>
    <property type="match status" value="2"/>
</dbReference>
<dbReference type="Pfam" id="PF02375">
    <property type="entry name" value="JmjN"/>
    <property type="match status" value="1"/>
</dbReference>
<feature type="domain" description="JmjN" evidence="13">
    <location>
        <begin position="407"/>
        <end position="448"/>
    </location>
</feature>
<feature type="compositionally biased region" description="Low complexity" evidence="11">
    <location>
        <begin position="131"/>
        <end position="142"/>
    </location>
</feature>
<evidence type="ECO:0000256" key="8">
    <source>
        <dbReference type="ARBA" id="ARBA00023125"/>
    </source>
</evidence>
<dbReference type="GO" id="GO:0141052">
    <property type="term" value="F:histone H3 demethylase activity"/>
    <property type="evidence" value="ECO:0007669"/>
    <property type="project" value="UniProtKB-ARBA"/>
</dbReference>
<feature type="region of interest" description="Disordered" evidence="11">
    <location>
        <begin position="125"/>
        <end position="160"/>
    </location>
</feature>
<comment type="cofactor">
    <cofactor evidence="1">
        <name>Fe(2+)</name>
        <dbReference type="ChEBI" id="CHEBI:29033"/>
    </cofactor>
</comment>
<keyword evidence="7" id="KW-0805">Transcription regulation</keyword>
<dbReference type="SMART" id="SM00545">
    <property type="entry name" value="JmjN"/>
    <property type="match status" value="1"/>
</dbReference>
<dbReference type="GO" id="GO:0000785">
    <property type="term" value="C:chromatin"/>
    <property type="evidence" value="ECO:0007669"/>
    <property type="project" value="TreeGrafter"/>
</dbReference>
<keyword evidence="4" id="KW-0677">Repeat</keyword>
<dbReference type="CDD" id="cd00167">
    <property type="entry name" value="SANT"/>
    <property type="match status" value="2"/>
</dbReference>
<dbReference type="Pfam" id="PF02928">
    <property type="entry name" value="zf-C5HC2"/>
    <property type="match status" value="1"/>
</dbReference>
<feature type="domain" description="HTH myb-type" evidence="15">
    <location>
        <begin position="11"/>
        <end position="63"/>
    </location>
</feature>
<keyword evidence="6" id="KW-0408">Iron</keyword>
<dbReference type="FunFam" id="2.60.120.650:FF:000016">
    <property type="entry name" value="Lysine-specific demethylase isoform A"/>
    <property type="match status" value="1"/>
</dbReference>
<proteinExistence type="predicted"/>
<dbReference type="Gene3D" id="1.10.10.60">
    <property type="entry name" value="Homeodomain-like"/>
    <property type="match status" value="2"/>
</dbReference>
<evidence type="ECO:0000313" key="16">
    <source>
        <dbReference type="EMBL" id="KAJ8464620.1"/>
    </source>
</evidence>
<evidence type="ECO:0000256" key="4">
    <source>
        <dbReference type="ARBA" id="ARBA00022737"/>
    </source>
</evidence>
<evidence type="ECO:0000256" key="2">
    <source>
        <dbReference type="ARBA" id="ARBA00004123"/>
    </source>
</evidence>
<dbReference type="InterPro" id="IPR004198">
    <property type="entry name" value="Znf_C5HC2"/>
</dbReference>
<dbReference type="InterPro" id="IPR003347">
    <property type="entry name" value="JmjC_dom"/>
</dbReference>
<evidence type="ECO:0000259" key="15">
    <source>
        <dbReference type="PROSITE" id="PS51294"/>
    </source>
</evidence>
<dbReference type="FunFam" id="1.10.10.60:FF:000001">
    <property type="entry name" value="MYB-related transcription factor"/>
    <property type="match status" value="1"/>
</dbReference>
<dbReference type="PROSITE" id="PS51183">
    <property type="entry name" value="JMJN"/>
    <property type="match status" value="1"/>
</dbReference>
<dbReference type="SMART" id="SM00558">
    <property type="entry name" value="JmjC"/>
    <property type="match status" value="1"/>
</dbReference>
<evidence type="ECO:0000256" key="5">
    <source>
        <dbReference type="ARBA" id="ARBA00023002"/>
    </source>
</evidence>
<dbReference type="InterPro" id="IPR009057">
    <property type="entry name" value="Homeodomain-like_sf"/>
</dbReference>
<dbReference type="GO" id="GO:0005634">
    <property type="term" value="C:nucleus"/>
    <property type="evidence" value="ECO:0007669"/>
    <property type="project" value="UniProtKB-SubCell"/>
</dbReference>
<dbReference type="InterPro" id="IPR017930">
    <property type="entry name" value="Myb_dom"/>
</dbReference>
<keyword evidence="17" id="KW-1185">Reference proteome</keyword>
<keyword evidence="10" id="KW-0539">Nucleus</keyword>
<dbReference type="Pfam" id="PF00249">
    <property type="entry name" value="Myb_DNA-binding"/>
    <property type="match status" value="2"/>
</dbReference>
<dbReference type="InterPro" id="IPR003349">
    <property type="entry name" value="JmjN"/>
</dbReference>
<evidence type="ECO:0000256" key="7">
    <source>
        <dbReference type="ARBA" id="ARBA00023015"/>
    </source>
</evidence>
<accession>A0AAV8PZ57</accession>
<keyword evidence="9" id="KW-0804">Transcription</keyword>
<dbReference type="PANTHER" id="PTHR10694">
    <property type="entry name" value="LYSINE-SPECIFIC DEMETHYLASE"/>
    <property type="match status" value="1"/>
</dbReference>
<dbReference type="PANTHER" id="PTHR10694:SF33">
    <property type="entry name" value="LYSINE-SPECIFIC DEMETHYLASE 5"/>
    <property type="match status" value="1"/>
</dbReference>
<dbReference type="GO" id="GO:0016491">
    <property type="term" value="F:oxidoreductase activity"/>
    <property type="evidence" value="ECO:0007669"/>
    <property type="project" value="UniProtKB-KW"/>
</dbReference>
<evidence type="ECO:0000256" key="9">
    <source>
        <dbReference type="ARBA" id="ARBA00023163"/>
    </source>
</evidence>
<dbReference type="SUPFAM" id="SSF46689">
    <property type="entry name" value="Homeodomain-like"/>
    <property type="match status" value="1"/>
</dbReference>
<dbReference type="GO" id="GO:0040029">
    <property type="term" value="P:epigenetic regulation of gene expression"/>
    <property type="evidence" value="ECO:0007669"/>
    <property type="project" value="UniProtKB-ARBA"/>
</dbReference>
<feature type="region of interest" description="Disordered" evidence="11">
    <location>
        <begin position="1102"/>
        <end position="1132"/>
    </location>
</feature>
<reference evidence="16 17" key="1">
    <citation type="submission" date="2022-12" db="EMBL/GenBank/DDBJ databases">
        <title>Chromosome-scale assembly of the Ensete ventricosum genome.</title>
        <authorList>
            <person name="Dussert Y."/>
            <person name="Stocks J."/>
            <person name="Wendawek A."/>
            <person name="Woldeyes F."/>
            <person name="Nichols R.A."/>
            <person name="Borrell J.S."/>
        </authorList>
    </citation>
    <scope>NUCLEOTIDE SEQUENCE [LARGE SCALE GENOMIC DNA]</scope>
    <source>
        <strain evidence="17">cv. Maze</strain>
        <tissue evidence="16">Seeds</tissue>
    </source>
</reference>
<dbReference type="SUPFAM" id="SSF51197">
    <property type="entry name" value="Clavaminate synthase-like"/>
    <property type="match status" value="1"/>
</dbReference>
<name>A0AAV8PZ57_ENSVE</name>
<evidence type="ECO:0000259" key="14">
    <source>
        <dbReference type="PROSITE" id="PS51184"/>
    </source>
</evidence>
<dbReference type="Gene3D" id="2.60.120.650">
    <property type="entry name" value="Cupin"/>
    <property type="match status" value="1"/>
</dbReference>
<gene>
    <name evidence="16" type="ORF">OPV22_027172</name>
</gene>
<comment type="subcellular location">
    <subcellularLocation>
        <location evidence="2">Nucleus</location>
    </subcellularLocation>
</comment>
<dbReference type="EMBL" id="JAQQAF010000008">
    <property type="protein sequence ID" value="KAJ8464620.1"/>
    <property type="molecule type" value="Genomic_DNA"/>
</dbReference>